<feature type="binding site" evidence="10">
    <location>
        <position position="41"/>
    </location>
    <ligand>
        <name>NAD(+)</name>
        <dbReference type="ChEBI" id="CHEBI:57540"/>
    </ligand>
</feature>
<feature type="domain" description="Lactate/malate dehydrogenase C-terminal" evidence="13">
    <location>
        <begin position="154"/>
        <end position="316"/>
    </location>
</feature>
<dbReference type="GO" id="GO:0016853">
    <property type="term" value="F:isomerase activity"/>
    <property type="evidence" value="ECO:0007669"/>
    <property type="project" value="UniProtKB-KW"/>
</dbReference>
<dbReference type="PANTHER" id="PTHR11540:SF16">
    <property type="entry name" value="MALATE DEHYDROGENASE, MITOCHONDRIAL"/>
    <property type="match status" value="1"/>
</dbReference>
<comment type="subunit">
    <text evidence="2">Homodimer.</text>
</comment>
<dbReference type="Pfam" id="PF00056">
    <property type="entry name" value="Ldh_1_N"/>
    <property type="match status" value="1"/>
</dbReference>
<keyword evidence="14" id="KW-0413">Isomerase</keyword>
<dbReference type="FunFam" id="3.90.110.10:FF:000001">
    <property type="entry name" value="Malate dehydrogenase"/>
    <property type="match status" value="1"/>
</dbReference>
<evidence type="ECO:0000256" key="8">
    <source>
        <dbReference type="PIRSR" id="PIRSR000102-1"/>
    </source>
</evidence>
<evidence type="ECO:0000256" key="5">
    <source>
        <dbReference type="ARBA" id="ARBA00023002"/>
    </source>
</evidence>
<dbReference type="PIRSF" id="PIRSF000102">
    <property type="entry name" value="Lac_mal_DH"/>
    <property type="match status" value="1"/>
</dbReference>
<evidence type="ECO:0000256" key="3">
    <source>
        <dbReference type="ARBA" id="ARBA00012995"/>
    </source>
</evidence>
<dbReference type="InterPro" id="IPR001557">
    <property type="entry name" value="L-lactate/malate_DH"/>
</dbReference>
<dbReference type="InterPro" id="IPR036291">
    <property type="entry name" value="NAD(P)-bd_dom_sf"/>
</dbReference>
<feature type="active site" description="Proton acceptor" evidence="8">
    <location>
        <position position="183"/>
    </location>
</feature>
<evidence type="ECO:0000256" key="9">
    <source>
        <dbReference type="PIRSR" id="PIRSR000102-2"/>
    </source>
</evidence>
<dbReference type="EMBL" id="LR877151">
    <property type="protein sequence ID" value="CAD2216970.1"/>
    <property type="molecule type" value="Genomic_DNA"/>
</dbReference>
<feature type="binding site" evidence="9">
    <location>
        <position position="87"/>
    </location>
    <ligand>
        <name>substrate</name>
    </ligand>
</feature>
<comment type="similarity">
    <text evidence="1">Belongs to the LDH/MDH superfamily. MDH type 1 family.</text>
</comment>
<evidence type="ECO:0000259" key="13">
    <source>
        <dbReference type="Pfam" id="PF02866"/>
    </source>
</evidence>
<evidence type="ECO:0000256" key="2">
    <source>
        <dbReference type="ARBA" id="ARBA00011738"/>
    </source>
</evidence>
<dbReference type="Proteomes" id="UP000515908">
    <property type="component" value="Chromosome 07"/>
</dbReference>
<dbReference type="Gene3D" id="3.90.110.10">
    <property type="entry name" value="Lactate dehydrogenase/glycoside hydrolase, family 4, C-terminal"/>
    <property type="match status" value="1"/>
</dbReference>
<dbReference type="PANTHER" id="PTHR11540">
    <property type="entry name" value="MALATE AND LACTATE DEHYDROGENASE"/>
    <property type="match status" value="1"/>
</dbReference>
<dbReference type="Gene3D" id="3.40.50.720">
    <property type="entry name" value="NAD(P)-binding Rossmann-like Domain"/>
    <property type="match status" value="1"/>
</dbReference>
<evidence type="ECO:0000313" key="15">
    <source>
        <dbReference type="Proteomes" id="UP000515908"/>
    </source>
</evidence>
<keyword evidence="4" id="KW-0816">Tricarboxylic acid cycle</keyword>
<dbReference type="CDD" id="cd01337">
    <property type="entry name" value="MDH_glyoxysomal_mitochondrial"/>
    <property type="match status" value="1"/>
</dbReference>
<feature type="binding site" evidence="9">
    <location>
        <position position="159"/>
    </location>
    <ligand>
        <name>substrate</name>
    </ligand>
</feature>
<dbReference type="VEuPathDB" id="TriTrypDB:ADEAN_000444800"/>
<dbReference type="InterPro" id="IPR001236">
    <property type="entry name" value="Lactate/malate_DH_N"/>
</dbReference>
<evidence type="ECO:0000256" key="7">
    <source>
        <dbReference type="ARBA" id="ARBA00048313"/>
    </source>
</evidence>
<sequence>MRASFLHRHSVCVLGASGHIGQPLSLALMQSKYVTDLRLYDLVYATGVGVDLSHMPVSTRVRGYEPGSIDKALKGADLVINVAGLARKPGMVREDLFNTNALTIEELTTEIAKHAPGAIIGVIPNPLNSMMVVAAETLKREKAYDPRKLFGIISLDAIRASVFLGEITGKDPKTLEVPILGGHSGRTMLPLLSIALGDEKITNDQQELITHRIRRGGDDVVKAKNGSGSCSLSMAFATLGWAEKVLRALDGEKGIVVSSIVDSPLMKPKLDLFGSPVELGREGVERVLPLPKMNAYEEEQLDRCLPDLEMNYRKGYEYFHTCKH</sequence>
<name>S9WTW3_9TRYP</name>
<evidence type="ECO:0000256" key="1">
    <source>
        <dbReference type="ARBA" id="ARBA00008824"/>
    </source>
</evidence>
<dbReference type="SUPFAM" id="SSF56327">
    <property type="entry name" value="LDH C-terminal domain-like"/>
    <property type="match status" value="1"/>
</dbReference>
<dbReference type="GO" id="GO:0019752">
    <property type="term" value="P:carboxylic acid metabolic process"/>
    <property type="evidence" value="ECO:0007669"/>
    <property type="project" value="InterPro"/>
</dbReference>
<organism evidence="14 15">
    <name type="scientific">Angomonas deanei</name>
    <dbReference type="NCBI Taxonomy" id="59799"/>
    <lineage>
        <taxon>Eukaryota</taxon>
        <taxon>Discoba</taxon>
        <taxon>Euglenozoa</taxon>
        <taxon>Kinetoplastea</taxon>
        <taxon>Metakinetoplastina</taxon>
        <taxon>Trypanosomatida</taxon>
        <taxon>Trypanosomatidae</taxon>
        <taxon>Strigomonadinae</taxon>
        <taxon>Angomonas</taxon>
    </lineage>
</organism>
<evidence type="ECO:0000313" key="14">
    <source>
        <dbReference type="EMBL" id="CAD2216970.1"/>
    </source>
</evidence>
<dbReference type="EC" id="1.1.1.37" evidence="3"/>
<dbReference type="FunFam" id="3.40.50.720:FF:000268">
    <property type="entry name" value="Malate dehydrogenase"/>
    <property type="match status" value="1"/>
</dbReference>
<dbReference type="InterPro" id="IPR022383">
    <property type="entry name" value="Lactate/malate_DH_C"/>
</dbReference>
<feature type="binding site" evidence="9">
    <location>
        <position position="93"/>
    </location>
    <ligand>
        <name>substrate</name>
    </ligand>
</feature>
<evidence type="ECO:0000256" key="11">
    <source>
        <dbReference type="RuleBase" id="RU003369"/>
    </source>
</evidence>
<keyword evidence="6 10" id="KW-0520">NAD</keyword>
<gene>
    <name evidence="14" type="ORF">ADEAN_000444800</name>
</gene>
<dbReference type="InterPro" id="IPR010097">
    <property type="entry name" value="Malate_DH_type1"/>
</dbReference>
<keyword evidence="5 11" id="KW-0560">Oxidoreductase</keyword>
<feature type="domain" description="Lactate/malate dehydrogenase N-terminal" evidence="12">
    <location>
        <begin position="11"/>
        <end position="151"/>
    </location>
</feature>
<feature type="binding site" evidence="10">
    <location>
        <position position="234"/>
    </location>
    <ligand>
        <name>NAD(+)</name>
        <dbReference type="ChEBI" id="CHEBI:57540"/>
    </ligand>
</feature>
<evidence type="ECO:0000256" key="6">
    <source>
        <dbReference type="ARBA" id="ARBA00023027"/>
    </source>
</evidence>
<feature type="binding site" evidence="10">
    <location>
        <begin position="123"/>
        <end position="125"/>
    </location>
    <ligand>
        <name>NAD(+)</name>
        <dbReference type="ChEBI" id="CHEBI:57540"/>
    </ligand>
</feature>
<evidence type="ECO:0000256" key="10">
    <source>
        <dbReference type="PIRSR" id="PIRSR000102-3"/>
    </source>
</evidence>
<comment type="catalytic activity">
    <reaction evidence="7">
        <text>(S)-malate + NAD(+) = oxaloacetate + NADH + H(+)</text>
        <dbReference type="Rhea" id="RHEA:21432"/>
        <dbReference type="ChEBI" id="CHEBI:15378"/>
        <dbReference type="ChEBI" id="CHEBI:15589"/>
        <dbReference type="ChEBI" id="CHEBI:16452"/>
        <dbReference type="ChEBI" id="CHEBI:57540"/>
        <dbReference type="ChEBI" id="CHEBI:57945"/>
        <dbReference type="EC" id="1.1.1.37"/>
    </reaction>
</comment>
<protein>
    <recommendedName>
        <fullName evidence="3">malate dehydrogenase</fullName>
        <ecNumber evidence="3">1.1.1.37</ecNumber>
    </recommendedName>
</protein>
<reference evidence="14 15" key="1">
    <citation type="submission" date="2020-08" db="EMBL/GenBank/DDBJ databases">
        <authorList>
            <person name="Newling K."/>
            <person name="Davey J."/>
            <person name="Forrester S."/>
        </authorList>
    </citation>
    <scope>NUCLEOTIDE SEQUENCE [LARGE SCALE GENOMIC DNA]</scope>
    <source>
        <strain evidence="15">Crithidia deanei Carvalho (ATCC PRA-265)</strain>
    </source>
</reference>
<evidence type="ECO:0000256" key="4">
    <source>
        <dbReference type="ARBA" id="ARBA00022532"/>
    </source>
</evidence>
<dbReference type="GO" id="GO:0030060">
    <property type="term" value="F:L-malate dehydrogenase (NAD+) activity"/>
    <property type="evidence" value="ECO:0007669"/>
    <property type="project" value="UniProtKB-EC"/>
</dbReference>
<dbReference type="GO" id="GO:0006099">
    <property type="term" value="P:tricarboxylic acid cycle"/>
    <property type="evidence" value="ECO:0007669"/>
    <property type="project" value="UniProtKB-KW"/>
</dbReference>
<proteinExistence type="inferred from homology"/>
<feature type="binding site" evidence="10">
    <location>
        <begin position="15"/>
        <end position="21"/>
    </location>
    <ligand>
        <name>NAD(+)</name>
        <dbReference type="ChEBI" id="CHEBI:57540"/>
    </ligand>
</feature>
<keyword evidence="15" id="KW-1185">Reference proteome</keyword>
<dbReference type="NCBIfam" id="TIGR01772">
    <property type="entry name" value="MDH_euk_gproteo"/>
    <property type="match status" value="1"/>
</dbReference>
<accession>S9WTW3</accession>
<feature type="binding site" evidence="10">
    <location>
        <position position="100"/>
    </location>
    <ligand>
        <name>NAD(+)</name>
        <dbReference type="ChEBI" id="CHEBI:57540"/>
    </ligand>
</feature>
<feature type="binding site" evidence="9">
    <location>
        <position position="125"/>
    </location>
    <ligand>
        <name>substrate</name>
    </ligand>
</feature>
<dbReference type="OrthoDB" id="4069699at2759"/>
<dbReference type="SUPFAM" id="SSF51735">
    <property type="entry name" value="NAD(P)-binding Rossmann-fold domains"/>
    <property type="match status" value="1"/>
</dbReference>
<dbReference type="AlphaFoldDB" id="S9WTW3"/>
<evidence type="ECO:0000259" key="12">
    <source>
        <dbReference type="Pfam" id="PF00056"/>
    </source>
</evidence>
<dbReference type="GO" id="GO:0005737">
    <property type="term" value="C:cytoplasm"/>
    <property type="evidence" value="ECO:0007669"/>
    <property type="project" value="TreeGrafter"/>
</dbReference>
<dbReference type="InterPro" id="IPR015955">
    <property type="entry name" value="Lactate_DH/Glyco_Ohase_4_C"/>
</dbReference>
<dbReference type="Pfam" id="PF02866">
    <property type="entry name" value="Ldh_1_C"/>
    <property type="match status" value="1"/>
</dbReference>